<dbReference type="EMBL" id="BK014735">
    <property type="protein sequence ID" value="DAD73392.1"/>
    <property type="molecule type" value="Genomic_DNA"/>
</dbReference>
<accession>A0A8S5LU40</accession>
<protein>
    <submittedName>
        <fullName evidence="1">Uncharacterized protein</fullName>
    </submittedName>
</protein>
<reference evidence="1" key="1">
    <citation type="journal article" date="2021" name="Proc. Natl. Acad. Sci. U.S.A.">
        <title>A Catalog of Tens of Thousands of Viruses from Human Metagenomes Reveals Hidden Associations with Chronic Diseases.</title>
        <authorList>
            <person name="Tisza M.J."/>
            <person name="Buck C.B."/>
        </authorList>
    </citation>
    <scope>NUCLEOTIDE SEQUENCE</scope>
    <source>
        <strain evidence="1">CtKm44</strain>
    </source>
</reference>
<evidence type="ECO:0000313" key="1">
    <source>
        <dbReference type="EMBL" id="DAD73392.1"/>
    </source>
</evidence>
<organism evidence="1">
    <name type="scientific">Siphoviridae sp. ctKm44</name>
    <dbReference type="NCBI Taxonomy" id="2826245"/>
    <lineage>
        <taxon>Viruses</taxon>
        <taxon>Duplodnaviria</taxon>
        <taxon>Heunggongvirae</taxon>
        <taxon>Uroviricota</taxon>
        <taxon>Caudoviricetes</taxon>
    </lineage>
</organism>
<sequence>MTTIKLDITRVPVLKTKHFTKQAEFINTINPGSYGSNVYDQLELNLNTMMDYLKYGGKITVAMLRQMAGKKVEAKDHFFGWDIDVLSQLTISDDETIEFPLIFCKQLMEPNADIFSFKRLDTISRKGAHVDKETIDRGAAYLNDMLELGIFNHAFVDDVLNLNK</sequence>
<proteinExistence type="predicted"/>
<name>A0A8S5LU40_9CAUD</name>